<dbReference type="Proteomes" id="UP000789326">
    <property type="component" value="Unassembled WGS sequence"/>
</dbReference>
<dbReference type="InterPro" id="IPR036259">
    <property type="entry name" value="MFS_trans_sf"/>
</dbReference>
<keyword evidence="5 7" id="KW-1133">Transmembrane helix</keyword>
<gene>
    <name evidence="9" type="primary">ydiM_2</name>
    <name evidence="9" type="ORF">SRABI133_04977</name>
</gene>
<name>A0A9W4LAC0_9BACI</name>
<keyword evidence="4 7" id="KW-0812">Transmembrane</keyword>
<keyword evidence="6 7" id="KW-0472">Membrane</keyword>
<feature type="transmembrane region" description="Helical" evidence="7">
    <location>
        <begin position="215"/>
        <end position="235"/>
    </location>
</feature>
<evidence type="ECO:0000256" key="4">
    <source>
        <dbReference type="ARBA" id="ARBA00022692"/>
    </source>
</evidence>
<comment type="caution">
    <text evidence="9">The sequence shown here is derived from an EMBL/GenBank/DDBJ whole genome shotgun (WGS) entry which is preliminary data.</text>
</comment>
<evidence type="ECO:0000313" key="10">
    <source>
        <dbReference type="Proteomes" id="UP000789326"/>
    </source>
</evidence>
<accession>A0A9W4LAC0</accession>
<evidence type="ECO:0000256" key="3">
    <source>
        <dbReference type="ARBA" id="ARBA00022448"/>
    </source>
</evidence>
<evidence type="ECO:0000256" key="2">
    <source>
        <dbReference type="ARBA" id="ARBA00008335"/>
    </source>
</evidence>
<dbReference type="SUPFAM" id="SSF103473">
    <property type="entry name" value="MFS general substrate transporter"/>
    <property type="match status" value="1"/>
</dbReference>
<organism evidence="9 10">
    <name type="scientific">Peribacillus simplex</name>
    <dbReference type="NCBI Taxonomy" id="1478"/>
    <lineage>
        <taxon>Bacteria</taxon>
        <taxon>Bacillati</taxon>
        <taxon>Bacillota</taxon>
        <taxon>Bacilli</taxon>
        <taxon>Bacillales</taxon>
        <taxon>Bacillaceae</taxon>
        <taxon>Peribacillus</taxon>
    </lineage>
</organism>
<protein>
    <submittedName>
        <fullName evidence="9">Inner membrane transport protein YdiM</fullName>
    </submittedName>
</protein>
<feature type="domain" description="Major facilitator superfamily (MFS) profile" evidence="8">
    <location>
        <begin position="8"/>
        <end position="393"/>
    </location>
</feature>
<feature type="transmembrane region" description="Helical" evidence="7">
    <location>
        <begin position="42"/>
        <end position="62"/>
    </location>
</feature>
<dbReference type="RefSeq" id="WP_230304108.1">
    <property type="nucleotide sequence ID" value="NZ_CAKKMG010000141.1"/>
</dbReference>
<dbReference type="PROSITE" id="PS50850">
    <property type="entry name" value="MFS"/>
    <property type="match status" value="1"/>
</dbReference>
<evidence type="ECO:0000256" key="7">
    <source>
        <dbReference type="SAM" id="Phobius"/>
    </source>
</evidence>
<dbReference type="PANTHER" id="PTHR23514:SF3">
    <property type="entry name" value="BYPASS OF STOP CODON PROTEIN 6"/>
    <property type="match status" value="1"/>
</dbReference>
<dbReference type="Pfam" id="PF07690">
    <property type="entry name" value="MFS_1"/>
    <property type="match status" value="1"/>
</dbReference>
<feature type="transmembrane region" description="Helical" evidence="7">
    <location>
        <begin position="341"/>
        <end position="361"/>
    </location>
</feature>
<feature type="transmembrane region" description="Helical" evidence="7">
    <location>
        <begin position="74"/>
        <end position="92"/>
    </location>
</feature>
<feature type="transmembrane region" description="Helical" evidence="7">
    <location>
        <begin position="367"/>
        <end position="392"/>
    </location>
</feature>
<proteinExistence type="inferred from homology"/>
<comment type="subcellular location">
    <subcellularLocation>
        <location evidence="1">Cell membrane</location>
        <topology evidence="1">Multi-pass membrane protein</topology>
    </subcellularLocation>
</comment>
<sequence length="403" mass="43707">MKNPFIKMATGLYISYFILGMINIIIGSNMENLSDQLNTSASGISYLVSAIGIGKLVSLFFAGRLSDKLGRKPFVVSASFIYLIFLIGIPLAPNYTLAFIFAVCAGIANSFLDAGTYPALIEAFQKKAGSATVLIKAFVSVGAALLPFIMAFFIARDMFYGYTFFLMAAVYLVNGFFLLKVSFPDHKAHSQTKDDEQTALVQHQFLSKPKFAQEGLAVILLGFTSTALFMLVQVWLPNFGQDVLGLTQAKAVQLLSYYSIGSLVSVILLAVLLNKVIKPITVMIIYPIIAALSLLSLIYIQQPFITVLSAFFIGLSTAGVFQLAMTIITEFFPANKGTITSYVNIAASSAFIIIPFVTGIISKSAGLTAVFLFDVAIAVVSVLLAVFVAYRYKKVIKVSNKMV</sequence>
<feature type="transmembrane region" description="Helical" evidence="7">
    <location>
        <begin position="159"/>
        <end position="179"/>
    </location>
</feature>
<feature type="transmembrane region" description="Helical" evidence="7">
    <location>
        <begin position="255"/>
        <end position="273"/>
    </location>
</feature>
<keyword evidence="3" id="KW-0813">Transport</keyword>
<feature type="transmembrane region" description="Helical" evidence="7">
    <location>
        <begin position="306"/>
        <end position="329"/>
    </location>
</feature>
<feature type="transmembrane region" description="Helical" evidence="7">
    <location>
        <begin position="12"/>
        <end position="30"/>
    </location>
</feature>
<evidence type="ECO:0000256" key="6">
    <source>
        <dbReference type="ARBA" id="ARBA00023136"/>
    </source>
</evidence>
<feature type="transmembrane region" description="Helical" evidence="7">
    <location>
        <begin position="280"/>
        <end position="300"/>
    </location>
</feature>
<dbReference type="EMBL" id="CAKKMG010000141">
    <property type="protein sequence ID" value="CAH0311951.1"/>
    <property type="molecule type" value="Genomic_DNA"/>
</dbReference>
<feature type="transmembrane region" description="Helical" evidence="7">
    <location>
        <begin position="98"/>
        <end position="121"/>
    </location>
</feature>
<dbReference type="PROSITE" id="PS00216">
    <property type="entry name" value="SUGAR_TRANSPORT_1"/>
    <property type="match status" value="1"/>
</dbReference>
<reference evidence="9" key="1">
    <citation type="submission" date="2021-11" db="EMBL/GenBank/DDBJ databases">
        <authorList>
            <person name="Bulgarelli D."/>
        </authorList>
    </citation>
    <scope>NUCLEOTIDE SEQUENCE</scope>
    <source>
        <strain evidence="9">Bi133</strain>
    </source>
</reference>
<feature type="transmembrane region" description="Helical" evidence="7">
    <location>
        <begin position="133"/>
        <end position="153"/>
    </location>
</feature>
<evidence type="ECO:0000256" key="1">
    <source>
        <dbReference type="ARBA" id="ARBA00004651"/>
    </source>
</evidence>
<evidence type="ECO:0000256" key="5">
    <source>
        <dbReference type="ARBA" id="ARBA00022989"/>
    </source>
</evidence>
<dbReference type="InterPro" id="IPR020846">
    <property type="entry name" value="MFS_dom"/>
</dbReference>
<dbReference type="GO" id="GO:0022857">
    <property type="term" value="F:transmembrane transporter activity"/>
    <property type="evidence" value="ECO:0007669"/>
    <property type="project" value="InterPro"/>
</dbReference>
<dbReference type="GO" id="GO:0005886">
    <property type="term" value="C:plasma membrane"/>
    <property type="evidence" value="ECO:0007669"/>
    <property type="project" value="UniProtKB-SubCell"/>
</dbReference>
<comment type="similarity">
    <text evidence="2">Belongs to the major facilitator superfamily.</text>
</comment>
<dbReference type="InterPro" id="IPR051788">
    <property type="entry name" value="MFS_Transporter"/>
</dbReference>
<dbReference type="PANTHER" id="PTHR23514">
    <property type="entry name" value="BYPASS OF STOP CODON PROTEIN 6"/>
    <property type="match status" value="1"/>
</dbReference>
<evidence type="ECO:0000313" key="9">
    <source>
        <dbReference type="EMBL" id="CAH0311951.1"/>
    </source>
</evidence>
<dbReference type="Gene3D" id="1.20.1250.20">
    <property type="entry name" value="MFS general substrate transporter like domains"/>
    <property type="match status" value="2"/>
</dbReference>
<dbReference type="InterPro" id="IPR011701">
    <property type="entry name" value="MFS"/>
</dbReference>
<dbReference type="AlphaFoldDB" id="A0A9W4LAC0"/>
<dbReference type="InterPro" id="IPR005829">
    <property type="entry name" value="Sugar_transporter_CS"/>
</dbReference>
<evidence type="ECO:0000259" key="8">
    <source>
        <dbReference type="PROSITE" id="PS50850"/>
    </source>
</evidence>